<organism evidence="2 3">
    <name type="scientific">Blepharisma stoltei</name>
    <dbReference type="NCBI Taxonomy" id="1481888"/>
    <lineage>
        <taxon>Eukaryota</taxon>
        <taxon>Sar</taxon>
        <taxon>Alveolata</taxon>
        <taxon>Ciliophora</taxon>
        <taxon>Postciliodesmatophora</taxon>
        <taxon>Heterotrichea</taxon>
        <taxon>Heterotrichida</taxon>
        <taxon>Blepharismidae</taxon>
        <taxon>Blepharisma</taxon>
    </lineage>
</organism>
<dbReference type="Proteomes" id="UP001162131">
    <property type="component" value="Unassembled WGS sequence"/>
</dbReference>
<evidence type="ECO:0000256" key="1">
    <source>
        <dbReference type="SAM" id="MobiDB-lite"/>
    </source>
</evidence>
<dbReference type="AlphaFoldDB" id="A0AAU9IVE0"/>
<name>A0AAU9IVE0_9CILI</name>
<feature type="compositionally biased region" description="Basic and acidic residues" evidence="1">
    <location>
        <begin position="319"/>
        <end position="335"/>
    </location>
</feature>
<sequence>METAISSNPLIALNQLRAQNEELRNELRQVSQTLDDLLAKQAAPEPSSSSTEKRIESAQKLLSATEKEIEILRQQLEAHSFENKHKLEEEIVSTKALLKETVNRNREIQRELKDGANRINIQSTDPEEAKEMRILNEELRVCKEKLKEIDAKYNHQKKQNENALTKIAQLERQAEELGISSETPYPGKKSSKTSGYEEEPEKLPLESREIQALKEEIAELEKMKLSVEPRWRKRLAEIEQEKGYYEESKESANRFLKEKEQEIRMKEFEIKDLKRTIRNLRTKSGNLASAPDLNIEEKEEKPKKPAKFVGLPKSTKAKKNTEETKEEMKPVEKVKNQRKQNVELELEEEKPKPRKISQERKEPKGHSHKRKPENSEDE</sequence>
<comment type="caution">
    <text evidence="2">The sequence shown here is derived from an EMBL/GenBank/DDBJ whole genome shotgun (WGS) entry which is preliminary data.</text>
</comment>
<feature type="compositionally biased region" description="Basic and acidic residues" evidence="1">
    <location>
        <begin position="356"/>
        <end position="365"/>
    </location>
</feature>
<keyword evidence="3" id="KW-1185">Reference proteome</keyword>
<reference evidence="2" key="1">
    <citation type="submission" date="2021-09" db="EMBL/GenBank/DDBJ databases">
        <authorList>
            <consortium name="AG Swart"/>
            <person name="Singh M."/>
            <person name="Singh A."/>
            <person name="Seah K."/>
            <person name="Emmerich C."/>
        </authorList>
    </citation>
    <scope>NUCLEOTIDE SEQUENCE</scope>
    <source>
        <strain evidence="2">ATCC30299</strain>
    </source>
</reference>
<protein>
    <submittedName>
        <fullName evidence="2">Uncharacterized protein</fullName>
    </submittedName>
</protein>
<feature type="region of interest" description="Disordered" evidence="1">
    <location>
        <begin position="176"/>
        <end position="207"/>
    </location>
</feature>
<feature type="region of interest" description="Disordered" evidence="1">
    <location>
        <begin position="39"/>
        <end position="58"/>
    </location>
</feature>
<evidence type="ECO:0000313" key="3">
    <source>
        <dbReference type="Proteomes" id="UP001162131"/>
    </source>
</evidence>
<gene>
    <name evidence="2" type="ORF">BSTOLATCC_MIC8746</name>
</gene>
<feature type="region of interest" description="Disordered" evidence="1">
    <location>
        <begin position="279"/>
        <end position="378"/>
    </location>
</feature>
<evidence type="ECO:0000313" key="2">
    <source>
        <dbReference type="EMBL" id="CAG9313481.1"/>
    </source>
</evidence>
<accession>A0AAU9IVE0</accession>
<proteinExistence type="predicted"/>
<dbReference type="EMBL" id="CAJZBQ010000010">
    <property type="protein sequence ID" value="CAG9313481.1"/>
    <property type="molecule type" value="Genomic_DNA"/>
</dbReference>